<keyword evidence="2" id="KW-1185">Reference proteome</keyword>
<gene>
    <name evidence="1" type="ORF">AFUS01_LOCUS11775</name>
</gene>
<protein>
    <submittedName>
        <fullName evidence="1">Uncharacterized protein</fullName>
    </submittedName>
</protein>
<comment type="caution">
    <text evidence="1">The sequence shown here is derived from an EMBL/GenBank/DDBJ whole genome shotgun (WGS) entry which is preliminary data.</text>
</comment>
<evidence type="ECO:0000313" key="2">
    <source>
        <dbReference type="Proteomes" id="UP000708208"/>
    </source>
</evidence>
<organism evidence="1 2">
    <name type="scientific">Allacma fusca</name>
    <dbReference type="NCBI Taxonomy" id="39272"/>
    <lineage>
        <taxon>Eukaryota</taxon>
        <taxon>Metazoa</taxon>
        <taxon>Ecdysozoa</taxon>
        <taxon>Arthropoda</taxon>
        <taxon>Hexapoda</taxon>
        <taxon>Collembola</taxon>
        <taxon>Symphypleona</taxon>
        <taxon>Sminthuridae</taxon>
        <taxon>Allacma</taxon>
    </lineage>
</organism>
<reference evidence="1" key="1">
    <citation type="submission" date="2021-06" db="EMBL/GenBank/DDBJ databases">
        <authorList>
            <person name="Hodson N. C."/>
            <person name="Mongue J. A."/>
            <person name="Jaron S. K."/>
        </authorList>
    </citation>
    <scope>NUCLEOTIDE SEQUENCE</scope>
</reference>
<dbReference type="EMBL" id="CAJVCH010091277">
    <property type="protein sequence ID" value="CAG7722648.1"/>
    <property type="molecule type" value="Genomic_DNA"/>
</dbReference>
<sequence length="121" mass="14293">MDYRNSWSLTWMHPLLSALSTNPAFYYYYTAKADLLNQDDVDGEERWENCRNKYFRCFNLAKIKTYTLIFKMLKKKLDITFVNKSDPQGWNTIETTNTHNIVKPRLSFKSSYQNHASSMAG</sequence>
<name>A0A8J2JS04_9HEXA</name>
<dbReference type="AlphaFoldDB" id="A0A8J2JS04"/>
<proteinExistence type="predicted"/>
<evidence type="ECO:0000313" key="1">
    <source>
        <dbReference type="EMBL" id="CAG7722648.1"/>
    </source>
</evidence>
<dbReference type="Proteomes" id="UP000708208">
    <property type="component" value="Unassembled WGS sequence"/>
</dbReference>
<accession>A0A8J2JS04</accession>